<dbReference type="GeneID" id="108702454"/>
<dbReference type="Pfam" id="PF23321">
    <property type="entry name" value="R1_ABCA1"/>
    <property type="match status" value="1"/>
</dbReference>
<evidence type="ECO:0000256" key="8">
    <source>
        <dbReference type="ARBA" id="ARBA00022989"/>
    </source>
</evidence>
<dbReference type="RefSeq" id="XP_018093397.1">
    <property type="nucleotide sequence ID" value="XM_018237908.2"/>
</dbReference>
<gene>
    <name evidence="13 14 15" type="primary">abca5.S</name>
</gene>
<keyword evidence="3" id="KW-0813">Transport</keyword>
<comment type="similarity">
    <text evidence="2">Belongs to the ABC transporter superfamily. ABCA family.</text>
</comment>
<reference evidence="13 14" key="1">
    <citation type="submission" date="2022-04" db="UniProtKB">
        <authorList>
            <consortium name="RefSeq"/>
        </authorList>
    </citation>
    <scope>IDENTIFICATION</scope>
    <source>
        <strain evidence="13 14">J_2021</strain>
        <tissue evidence="13 14">Erythrocytes</tissue>
    </source>
</reference>
<evidence type="ECO:0000259" key="11">
    <source>
        <dbReference type="PROSITE" id="PS50893"/>
    </source>
</evidence>
<dbReference type="GO" id="GO:0140359">
    <property type="term" value="F:ABC-type transporter activity"/>
    <property type="evidence" value="ECO:0007669"/>
    <property type="project" value="InterPro"/>
</dbReference>
<organism evidence="14">
    <name type="scientific">Xenopus laevis</name>
    <name type="common">African clawed frog</name>
    <dbReference type="NCBI Taxonomy" id="8355"/>
    <lineage>
        <taxon>Eukaryota</taxon>
        <taxon>Metazoa</taxon>
        <taxon>Chordata</taxon>
        <taxon>Craniata</taxon>
        <taxon>Vertebrata</taxon>
        <taxon>Euteleostomi</taxon>
        <taxon>Amphibia</taxon>
        <taxon>Batrachia</taxon>
        <taxon>Anura</taxon>
        <taxon>Pipoidea</taxon>
        <taxon>Pipidae</taxon>
        <taxon>Xenopodinae</taxon>
        <taxon>Xenopus</taxon>
        <taxon>Xenopus</taxon>
    </lineage>
</organism>
<evidence type="ECO:0000256" key="3">
    <source>
        <dbReference type="ARBA" id="ARBA00022448"/>
    </source>
</evidence>
<dbReference type="FunFam" id="3.40.50.300:FF:000335">
    <property type="entry name" value="ATP binding cassette subfamily A member 5"/>
    <property type="match status" value="1"/>
</dbReference>
<name>A0A1L8EKD4_XENLA</name>
<evidence type="ECO:0000313" key="12">
    <source>
        <dbReference type="Proteomes" id="UP000186698"/>
    </source>
</evidence>
<feature type="transmembrane region" description="Helical" evidence="10">
    <location>
        <begin position="225"/>
        <end position="244"/>
    </location>
</feature>
<feature type="transmembrane region" description="Helical" evidence="10">
    <location>
        <begin position="299"/>
        <end position="323"/>
    </location>
</feature>
<dbReference type="Gene3D" id="3.40.50.300">
    <property type="entry name" value="P-loop containing nucleotide triphosphate hydrolases"/>
    <property type="match status" value="2"/>
</dbReference>
<dbReference type="InterPro" id="IPR003439">
    <property type="entry name" value="ABC_transporter-like_ATP-bd"/>
</dbReference>
<dbReference type="Pfam" id="PF00005">
    <property type="entry name" value="ABC_tran"/>
    <property type="match status" value="2"/>
</dbReference>
<dbReference type="InterPro" id="IPR026082">
    <property type="entry name" value="ABCA"/>
</dbReference>
<dbReference type="PROSITE" id="PS50893">
    <property type="entry name" value="ABC_TRANSPORTER_2"/>
    <property type="match status" value="2"/>
</dbReference>
<dbReference type="GO" id="GO:0006869">
    <property type="term" value="P:lipid transport"/>
    <property type="evidence" value="ECO:0000318"/>
    <property type="project" value="GO_Central"/>
</dbReference>
<accession>A0A1L8EKD4</accession>
<dbReference type="OrthoDB" id="8061355at2759"/>
<evidence type="ECO:0000256" key="1">
    <source>
        <dbReference type="ARBA" id="ARBA00004141"/>
    </source>
</evidence>
<evidence type="ECO:0000313" key="15">
    <source>
        <dbReference type="Xenbase" id="XB-GENE-17341168"/>
    </source>
</evidence>
<dbReference type="FunFam" id="3.40.50.300:FF:000436">
    <property type="entry name" value="ATP binding cassette subfamily A member 9"/>
    <property type="match status" value="1"/>
</dbReference>
<evidence type="ECO:0000256" key="4">
    <source>
        <dbReference type="ARBA" id="ARBA00022692"/>
    </source>
</evidence>
<dbReference type="KEGG" id="xla:108702454"/>
<dbReference type="PANTHER" id="PTHR19229">
    <property type="entry name" value="ATP-BINDING CASSETTE TRANSPORTER SUBFAMILY A ABCA"/>
    <property type="match status" value="1"/>
</dbReference>
<feature type="transmembrane region" description="Helical" evidence="10">
    <location>
        <begin position="398"/>
        <end position="419"/>
    </location>
</feature>
<feature type="domain" description="ABC transporter" evidence="11">
    <location>
        <begin position="480"/>
        <end position="715"/>
    </location>
</feature>
<dbReference type="CDD" id="cd03263">
    <property type="entry name" value="ABC_subfamily_A"/>
    <property type="match status" value="2"/>
</dbReference>
<proteinExistence type="inferred from homology"/>
<feature type="transmembrane region" description="Helical" evidence="10">
    <location>
        <begin position="264"/>
        <end position="287"/>
    </location>
</feature>
<dbReference type="InterPro" id="IPR013525">
    <property type="entry name" value="ABC2_TM"/>
</dbReference>
<dbReference type="RefSeq" id="XP_018093398.1">
    <property type="nucleotide sequence ID" value="XM_018237909.2"/>
</dbReference>
<dbReference type="InterPro" id="IPR003593">
    <property type="entry name" value="AAA+_ATPase"/>
</dbReference>
<feature type="domain" description="ABC transporter" evidence="11">
    <location>
        <begin position="1290"/>
        <end position="1532"/>
    </location>
</feature>
<feature type="transmembrane region" description="Helical" evidence="10">
    <location>
        <begin position="329"/>
        <end position="349"/>
    </location>
</feature>
<keyword evidence="4 10" id="KW-0812">Transmembrane</keyword>
<feature type="transmembrane region" description="Helical" evidence="10">
    <location>
        <begin position="36"/>
        <end position="53"/>
    </location>
</feature>
<dbReference type="PROSITE" id="PS00211">
    <property type="entry name" value="ABC_TRANSPORTER_1"/>
    <property type="match status" value="1"/>
</dbReference>
<evidence type="ECO:0000256" key="2">
    <source>
        <dbReference type="ARBA" id="ARBA00008869"/>
    </source>
</evidence>
<feature type="transmembrane region" description="Helical" evidence="10">
    <location>
        <begin position="1021"/>
        <end position="1041"/>
    </location>
</feature>
<evidence type="ECO:0000256" key="6">
    <source>
        <dbReference type="ARBA" id="ARBA00022741"/>
    </source>
</evidence>
<dbReference type="GO" id="GO:0005886">
    <property type="term" value="C:plasma membrane"/>
    <property type="evidence" value="ECO:0007669"/>
    <property type="project" value="UniProtKB-ARBA"/>
</dbReference>
<dbReference type="InterPro" id="IPR027417">
    <property type="entry name" value="P-loop_NTPase"/>
</dbReference>
<evidence type="ECO:0000313" key="13">
    <source>
        <dbReference type="RefSeq" id="XP_018093397.1"/>
    </source>
</evidence>
<sequence>MALEIKDIGLWRQTRTLLYKNYLIKCRTKRDTIQEILYPIIWWLISLLWASMVDQTKHYEAMPNTFIGGLDGPSSWNLIIGYTPESNITQQIMALAASECYFTDLTFKPYLDEEHMKRSSSYFEKHFVGVVFDNAMSYKLRFSVYSVPDSTLYITPRADCHLWNCEATEYFYSTFTYLQACIDSSIIKMKTNYSAWEELKTTRAVIMGEKEVVVVDTFYNSLMSVFLVMAFSPLGYSVAFYVVFEKEKKVKEFMKLMGLHDTAFWLPWVLLYTGLILVISLVMAVVATTFFPFSKSNCFLIFLLYALYGISLVLFALMLAPLFKNSKRAGAIVFLSTLVLGAVGIFIVLKEDFPKSFVWFFSPFCQCTFMIGIAQVVHLEDFQRGAQFTHLKDGPYPLVITFIFLVVDSVMYLLLATYLDQVLPGEYGLRQSPFFFLKPSYWSKRKKRYGELNESYFDRTIDLSEMMEPVSTELHGKEAIRICCICKSFRKNNKPRNALQGLTFDIYEGQITALVGHSGTGKTTLMNILCGLCPPTEGFATVYGHRVTDIDEIQEASKLTGICQQTDIFFDVLTVEENLHIFASLRGIDEKTKEQEINEILSDLDMQALKHNHARTLSIGQKRKLSVAIAVLGNPKVLLLDEPTAGMDSCSRHTVWNLLKKRKGNHVTVFSTHCMEEADILADRKAVISQGSLKCIGSSLFLKSKWGVGYRLSMDIRKPCDVDALSSLITQHISGASLMQQSENSLLYSLPLKDVNKFPGLFSALDSGSDLGIITYGVSATTLEDVFFKLETEAEIDQTDNGIFSQRNQEDEGKWKSMEDIEQGLLELSLESSPCSVSGSALWKQQVAAVAKLHFRNLHRESKSFRCMCLCLLFFLVPQVTLYLLDLSYHKSLAPIRLSAEMYFAHPKLKIHKFLTSLLLQNSTGTNIDELIGNLNSQKIKVDLINGSDYMSASPHNAALNVFLSGKHYTYEAVFNASMVHSLPVLINTISNTVLRQLGVNESIEVWNSPFYQDFLHASNGLDFCFFIAYLGMMTGILPYIAMENAYNYKVKAYSQLKMAGLYPSAYWVGQAAVDMPLLFLMLLFMVGSMLAFKSGIDLHAGTVVAMVFCLIGYVPAVVLLTYVVSFTYKLINDTRQWWSLIFAVTASISIIIIEGAIFFATSVAVTRLHVLFSILFPVYPLLGCLTCFMKISKKLDHSDVNCLTQLGRLLVAVFAPYVHSLIFFLILRYLEMKNGGRSIRKDPVFRSQIKKTKPWKFAEVPEDEDEDVKVERARVGEYMAPDCNEKPMVLVSGLHKEQDQTGKTILGKAMRKLVVNNVSFCVRKGETLGLVGPNGAGKSTLLNMLVGQSDLNAGQILMGDPAAGEPGLSPPRFVGYSPQTNYFWPEIKLQEHLDTIGVIKGMSSNVLKEVTRRIVETLDLKEHLQEPAKKLSVGNQRKLSFALSMLGNPDIVLLEEPSMGMDPRNKQIMWKVIRTTLKGKEHAAVITTHSMEEAEAICDRVAIMVSGQLRYIGSVQHLKSKFGRYFSLELKLDTRARNQNVELLHKEILQIFPNASHQESFSSLMSYKVPKEDVESLSQAFSELEQVKQMYNIEEYIFSQATLEQVFIELAKEQEEEDNIATMNSTLWWERRQEDRVIF</sequence>
<dbReference type="PaxDb" id="8355-A0A1L8EKD4"/>
<dbReference type="Pfam" id="PF12698">
    <property type="entry name" value="ABC2_membrane_3"/>
    <property type="match status" value="2"/>
</dbReference>
<dbReference type="SMART" id="SM00382">
    <property type="entry name" value="AAA"/>
    <property type="match status" value="2"/>
</dbReference>
<comment type="subcellular location">
    <subcellularLocation>
        <location evidence="1">Membrane</location>
        <topology evidence="1">Multi-pass membrane protein</topology>
    </subcellularLocation>
</comment>
<evidence type="ECO:0000256" key="7">
    <source>
        <dbReference type="ARBA" id="ARBA00022840"/>
    </source>
</evidence>
<dbReference type="Xenbase" id="XB-GENE-17341168">
    <property type="gene designation" value="abca5.S"/>
</dbReference>
<dbReference type="OMA" id="XCIGTVQ"/>
<dbReference type="Proteomes" id="UP000186698">
    <property type="component" value="Chromosome 9_10S"/>
</dbReference>
<feature type="transmembrane region" description="Helical" evidence="10">
    <location>
        <begin position="1062"/>
        <end position="1087"/>
    </location>
</feature>
<feature type="transmembrane region" description="Helical" evidence="10">
    <location>
        <begin position="1099"/>
        <end position="1126"/>
    </location>
</feature>
<dbReference type="STRING" id="8355.A0A1L8EKD4"/>
<evidence type="ECO:0000256" key="5">
    <source>
        <dbReference type="ARBA" id="ARBA00022737"/>
    </source>
</evidence>
<dbReference type="GO" id="GO:0042626">
    <property type="term" value="F:ATPase-coupled transmembrane transporter activity"/>
    <property type="evidence" value="ECO:0000318"/>
    <property type="project" value="GO_Central"/>
</dbReference>
<keyword evidence="9 10" id="KW-0472">Membrane</keyword>
<evidence type="ECO:0000256" key="9">
    <source>
        <dbReference type="ARBA" id="ARBA00023136"/>
    </source>
</evidence>
<dbReference type="GO" id="GO:0005524">
    <property type="term" value="F:ATP binding"/>
    <property type="evidence" value="ECO:0007669"/>
    <property type="project" value="UniProtKB-KW"/>
</dbReference>
<feature type="transmembrane region" description="Helical" evidence="10">
    <location>
        <begin position="1138"/>
        <end position="1163"/>
    </location>
</feature>
<dbReference type="AGR" id="Xenbase:XB-GENE-17341168"/>
<dbReference type="GO" id="GO:0016887">
    <property type="term" value="F:ATP hydrolysis activity"/>
    <property type="evidence" value="ECO:0007669"/>
    <property type="project" value="InterPro"/>
</dbReference>
<dbReference type="Bgee" id="108702454">
    <property type="expression patterns" value="Expressed in brain and 13 other cell types or tissues"/>
</dbReference>
<dbReference type="InterPro" id="IPR017871">
    <property type="entry name" value="ABC_transporter-like_CS"/>
</dbReference>
<evidence type="ECO:0000256" key="10">
    <source>
        <dbReference type="SAM" id="Phobius"/>
    </source>
</evidence>
<keyword evidence="8 10" id="KW-1133">Transmembrane helix</keyword>
<keyword evidence="5" id="KW-0677">Repeat</keyword>
<dbReference type="GO" id="GO:0005319">
    <property type="term" value="F:lipid transporter activity"/>
    <property type="evidence" value="ECO:0000318"/>
    <property type="project" value="GO_Central"/>
</dbReference>
<feature type="transmembrane region" description="Helical" evidence="10">
    <location>
        <begin position="1210"/>
        <end position="1231"/>
    </location>
</feature>
<dbReference type="SUPFAM" id="SSF52540">
    <property type="entry name" value="P-loop containing nucleoside triphosphate hydrolases"/>
    <property type="match status" value="2"/>
</dbReference>
<evidence type="ECO:0000313" key="14">
    <source>
        <dbReference type="RefSeq" id="XP_018093398.1"/>
    </source>
</evidence>
<keyword evidence="12" id="KW-1185">Reference proteome</keyword>
<dbReference type="CTD" id="108702454"/>
<dbReference type="PANTHER" id="PTHR19229:SF100">
    <property type="entry name" value="CHOLESTEROL TRANSPORTER ABCA5"/>
    <property type="match status" value="1"/>
</dbReference>
<dbReference type="GO" id="GO:0005770">
    <property type="term" value="C:late endosome"/>
    <property type="evidence" value="ECO:0000318"/>
    <property type="project" value="GO_Central"/>
</dbReference>
<dbReference type="InterPro" id="IPR056264">
    <property type="entry name" value="R2_ABCA1-4-like"/>
</dbReference>
<keyword evidence="7" id="KW-0067">ATP-binding</keyword>
<feature type="transmembrane region" description="Helical" evidence="10">
    <location>
        <begin position="356"/>
        <end position="378"/>
    </location>
</feature>
<feature type="transmembrane region" description="Helical" evidence="10">
    <location>
        <begin position="1169"/>
        <end position="1189"/>
    </location>
</feature>
<protein>
    <submittedName>
        <fullName evidence="13 14">Cholesterol transporter ABCA5 isoform X1</fullName>
    </submittedName>
</protein>
<keyword evidence="6" id="KW-0547">Nucleotide-binding</keyword>